<feature type="transmembrane region" description="Helical" evidence="5">
    <location>
        <begin position="53"/>
        <end position="75"/>
    </location>
</feature>
<dbReference type="InterPro" id="IPR019185">
    <property type="entry name" value="Integral_membrane_SYS1-rel"/>
</dbReference>
<proteinExistence type="predicted"/>
<evidence type="ECO:0000256" key="4">
    <source>
        <dbReference type="ARBA" id="ARBA00023136"/>
    </source>
</evidence>
<keyword evidence="7" id="KW-1185">Reference proteome</keyword>
<evidence type="ECO:0000256" key="5">
    <source>
        <dbReference type="SAM" id="Phobius"/>
    </source>
</evidence>
<sequence length="142" mass="15943">MTSLFGQMRTQKMSQCLQGAVVGHDLSSEPNEDAAHGARGDGLKTQMTPGNGFILNLLSMELTYFSSGLLFAAVVKRWVWDYAFTVTLIHIALTSVVMLEFPLVWQWWLALGSGLFLMICNGQLIAYFACQNDHWYPAFHSY</sequence>
<feature type="non-terminal residue" evidence="6">
    <location>
        <position position="142"/>
    </location>
</feature>
<protein>
    <submittedName>
        <fullName evidence="6">TM244 protein</fullName>
    </submittedName>
</protein>
<accession>A0A8J7NXA2</accession>
<dbReference type="Pfam" id="PF09801">
    <property type="entry name" value="SYS1"/>
    <property type="match status" value="1"/>
</dbReference>
<evidence type="ECO:0000313" key="6">
    <source>
        <dbReference type="EMBL" id="MBN3321404.1"/>
    </source>
</evidence>
<keyword evidence="3 5" id="KW-1133">Transmembrane helix</keyword>
<dbReference type="EMBL" id="JAAWVO010054850">
    <property type="protein sequence ID" value="MBN3321404.1"/>
    <property type="molecule type" value="Genomic_DNA"/>
</dbReference>
<reference evidence="6" key="1">
    <citation type="journal article" date="2021" name="Cell">
        <title>Tracing the genetic footprints of vertebrate landing in non-teleost ray-finned fishes.</title>
        <authorList>
            <person name="Bi X."/>
            <person name="Wang K."/>
            <person name="Yang L."/>
            <person name="Pan H."/>
            <person name="Jiang H."/>
            <person name="Wei Q."/>
            <person name="Fang M."/>
            <person name="Yu H."/>
            <person name="Zhu C."/>
            <person name="Cai Y."/>
            <person name="He Y."/>
            <person name="Gan X."/>
            <person name="Zeng H."/>
            <person name="Yu D."/>
            <person name="Zhu Y."/>
            <person name="Jiang H."/>
            <person name="Qiu Q."/>
            <person name="Yang H."/>
            <person name="Zhang Y.E."/>
            <person name="Wang W."/>
            <person name="Zhu M."/>
            <person name="He S."/>
            <person name="Zhang G."/>
        </authorList>
    </citation>
    <scope>NUCLEOTIDE SEQUENCE</scope>
    <source>
        <strain evidence="6">Allg_001</strain>
    </source>
</reference>
<feature type="non-terminal residue" evidence="6">
    <location>
        <position position="1"/>
    </location>
</feature>
<evidence type="ECO:0000256" key="2">
    <source>
        <dbReference type="ARBA" id="ARBA00022692"/>
    </source>
</evidence>
<keyword evidence="2 5" id="KW-0812">Transmembrane</keyword>
<evidence type="ECO:0000256" key="1">
    <source>
        <dbReference type="ARBA" id="ARBA00004141"/>
    </source>
</evidence>
<evidence type="ECO:0000256" key="3">
    <source>
        <dbReference type="ARBA" id="ARBA00022989"/>
    </source>
</evidence>
<dbReference type="AlphaFoldDB" id="A0A8J7NXA2"/>
<organism evidence="6 7">
    <name type="scientific">Atractosteus spatula</name>
    <name type="common">Alligator gar</name>
    <name type="synonym">Lepisosteus spatula</name>
    <dbReference type="NCBI Taxonomy" id="7917"/>
    <lineage>
        <taxon>Eukaryota</taxon>
        <taxon>Metazoa</taxon>
        <taxon>Chordata</taxon>
        <taxon>Craniata</taxon>
        <taxon>Vertebrata</taxon>
        <taxon>Euteleostomi</taxon>
        <taxon>Actinopterygii</taxon>
        <taxon>Neopterygii</taxon>
        <taxon>Holostei</taxon>
        <taxon>Semionotiformes</taxon>
        <taxon>Lepisosteidae</taxon>
        <taxon>Atractosteus</taxon>
    </lineage>
</organism>
<dbReference type="Proteomes" id="UP000736164">
    <property type="component" value="Unassembled WGS sequence"/>
</dbReference>
<feature type="transmembrane region" description="Helical" evidence="5">
    <location>
        <begin position="82"/>
        <end position="101"/>
    </location>
</feature>
<comment type="caution">
    <text evidence="6">The sequence shown here is derived from an EMBL/GenBank/DDBJ whole genome shotgun (WGS) entry which is preliminary data.</text>
</comment>
<name>A0A8J7NXA2_ATRSP</name>
<keyword evidence="4 5" id="KW-0472">Membrane</keyword>
<dbReference type="GO" id="GO:0016020">
    <property type="term" value="C:membrane"/>
    <property type="evidence" value="ECO:0007669"/>
    <property type="project" value="UniProtKB-SubCell"/>
</dbReference>
<feature type="transmembrane region" description="Helical" evidence="5">
    <location>
        <begin position="107"/>
        <end position="130"/>
    </location>
</feature>
<evidence type="ECO:0000313" key="7">
    <source>
        <dbReference type="Proteomes" id="UP000736164"/>
    </source>
</evidence>
<gene>
    <name evidence="6" type="primary">Tmem244_0</name>
    <name evidence="6" type="ORF">GTO95_0014932</name>
</gene>
<comment type="subcellular location">
    <subcellularLocation>
        <location evidence="1">Membrane</location>
        <topology evidence="1">Multi-pass membrane protein</topology>
    </subcellularLocation>
</comment>